<keyword evidence="3" id="KW-1185">Reference proteome</keyword>
<proteinExistence type="predicted"/>
<dbReference type="SUPFAM" id="SSF50249">
    <property type="entry name" value="Nucleic acid-binding proteins"/>
    <property type="match status" value="1"/>
</dbReference>
<sequence length="70" mass="8448">TFHLSVHQDEVEFEKVFRKVNFTTHIFRNRVKLETYNGESRVKAMVMEVKHVDYTEYSKRLISKIRKMAA</sequence>
<evidence type="ECO:0000259" key="1">
    <source>
        <dbReference type="Pfam" id="PF08646"/>
    </source>
</evidence>
<evidence type="ECO:0000313" key="3">
    <source>
        <dbReference type="Proteomes" id="UP000314982"/>
    </source>
</evidence>
<name>A0A4W5KB89_9TELE</name>
<dbReference type="STRING" id="62062.ENSHHUP00000009274"/>
<dbReference type="Proteomes" id="UP000314982">
    <property type="component" value="Unassembled WGS sequence"/>
</dbReference>
<protein>
    <recommendedName>
        <fullName evidence="1">Replication factor A C-terminal domain-containing protein</fullName>
    </recommendedName>
</protein>
<reference evidence="2" key="2">
    <citation type="submission" date="2025-08" db="UniProtKB">
        <authorList>
            <consortium name="Ensembl"/>
        </authorList>
    </citation>
    <scope>IDENTIFICATION</scope>
</reference>
<feature type="domain" description="Replication factor A C-terminal" evidence="1">
    <location>
        <begin position="7"/>
        <end position="61"/>
    </location>
</feature>
<dbReference type="Ensembl" id="ENSHHUT00000009557.1">
    <property type="protein sequence ID" value="ENSHHUP00000009274.1"/>
    <property type="gene ID" value="ENSHHUG00000005660.1"/>
</dbReference>
<evidence type="ECO:0000313" key="2">
    <source>
        <dbReference type="Ensembl" id="ENSHHUP00000009274.1"/>
    </source>
</evidence>
<organism evidence="2 3">
    <name type="scientific">Hucho hucho</name>
    <name type="common">huchen</name>
    <dbReference type="NCBI Taxonomy" id="62062"/>
    <lineage>
        <taxon>Eukaryota</taxon>
        <taxon>Metazoa</taxon>
        <taxon>Chordata</taxon>
        <taxon>Craniata</taxon>
        <taxon>Vertebrata</taxon>
        <taxon>Euteleostomi</taxon>
        <taxon>Actinopterygii</taxon>
        <taxon>Neopterygii</taxon>
        <taxon>Teleostei</taxon>
        <taxon>Protacanthopterygii</taxon>
        <taxon>Salmoniformes</taxon>
        <taxon>Salmonidae</taxon>
        <taxon>Salmoninae</taxon>
        <taxon>Hucho</taxon>
    </lineage>
</organism>
<reference evidence="3" key="1">
    <citation type="submission" date="2018-06" db="EMBL/GenBank/DDBJ databases">
        <title>Genome assembly of Danube salmon.</title>
        <authorList>
            <person name="Macqueen D.J."/>
            <person name="Gundappa M.K."/>
        </authorList>
    </citation>
    <scope>NUCLEOTIDE SEQUENCE [LARGE SCALE GENOMIC DNA]</scope>
</reference>
<dbReference type="AlphaFoldDB" id="A0A4W5KB89"/>
<dbReference type="InterPro" id="IPR012340">
    <property type="entry name" value="NA-bd_OB-fold"/>
</dbReference>
<dbReference type="Pfam" id="PF08646">
    <property type="entry name" value="Rep_fac-A_C"/>
    <property type="match status" value="1"/>
</dbReference>
<reference evidence="2" key="3">
    <citation type="submission" date="2025-09" db="UniProtKB">
        <authorList>
            <consortium name="Ensembl"/>
        </authorList>
    </citation>
    <scope>IDENTIFICATION</scope>
</reference>
<dbReference type="Gene3D" id="2.40.50.140">
    <property type="entry name" value="Nucleic acid-binding proteins"/>
    <property type="match status" value="1"/>
</dbReference>
<dbReference type="InterPro" id="IPR013955">
    <property type="entry name" value="Rep_factor-A_C"/>
</dbReference>
<accession>A0A4W5KB89</accession>